<dbReference type="Pfam" id="PF10150">
    <property type="entry name" value="RNase_E_G"/>
    <property type="match status" value="1"/>
</dbReference>
<dbReference type="SMART" id="SM00316">
    <property type="entry name" value="S1"/>
    <property type="match status" value="1"/>
</dbReference>
<dbReference type="Gene3D" id="2.40.50.140">
    <property type="entry name" value="Nucleic acid-binding proteins"/>
    <property type="match status" value="1"/>
</dbReference>
<evidence type="ECO:0000256" key="3">
    <source>
        <dbReference type="ARBA" id="ARBA00005663"/>
    </source>
</evidence>
<dbReference type="GO" id="GO:0004540">
    <property type="term" value="F:RNA nuclease activity"/>
    <property type="evidence" value="ECO:0007669"/>
    <property type="project" value="InterPro"/>
</dbReference>
<dbReference type="GO" id="GO:0008033">
    <property type="term" value="P:tRNA processing"/>
    <property type="evidence" value="ECO:0007669"/>
    <property type="project" value="UniProtKB-KW"/>
</dbReference>
<comment type="cofactor">
    <cofactor evidence="1">
        <name>Mg(2+)</name>
        <dbReference type="ChEBI" id="CHEBI:18420"/>
    </cofactor>
</comment>
<dbReference type="Gene3D" id="3.40.1260.20">
    <property type="entry name" value="Ribonuclease E, catalytic domain"/>
    <property type="match status" value="1"/>
</dbReference>
<keyword evidence="10" id="KW-0540">Nuclease</keyword>
<evidence type="ECO:0000313" key="20">
    <source>
        <dbReference type="EMBL" id="SUZ70807.1"/>
    </source>
</evidence>
<evidence type="ECO:0000256" key="17">
    <source>
        <dbReference type="ARBA" id="ARBA00023136"/>
    </source>
</evidence>
<evidence type="ECO:0000256" key="13">
    <source>
        <dbReference type="ARBA" id="ARBA00022759"/>
    </source>
</evidence>
<dbReference type="GO" id="GO:0006364">
    <property type="term" value="P:rRNA processing"/>
    <property type="evidence" value="ECO:0007669"/>
    <property type="project" value="UniProtKB-KW"/>
</dbReference>
<comment type="subcellular location">
    <subcellularLocation>
        <location evidence="2">Cytoplasm</location>
    </subcellularLocation>
</comment>
<evidence type="ECO:0000256" key="11">
    <source>
        <dbReference type="ARBA" id="ARBA00022723"/>
    </source>
</evidence>
<feature type="non-terminal residue" evidence="20">
    <location>
        <position position="1"/>
    </location>
</feature>
<name>A0A381PXS8_9ZZZZ</name>
<dbReference type="GO" id="GO:0016787">
    <property type="term" value="F:hydrolase activity"/>
    <property type="evidence" value="ECO:0007669"/>
    <property type="project" value="UniProtKB-KW"/>
</dbReference>
<dbReference type="AlphaFoldDB" id="A0A381PXS8"/>
<dbReference type="PANTHER" id="PTHR30001:SF1">
    <property type="entry name" value="RIBONUCLEASE E_G-LIKE PROTEIN, CHLOROPLASTIC"/>
    <property type="match status" value="1"/>
</dbReference>
<evidence type="ECO:0000256" key="7">
    <source>
        <dbReference type="ARBA" id="ARBA00022519"/>
    </source>
</evidence>
<keyword evidence="13" id="KW-0255">Endonuclease</keyword>
<keyword evidence="9" id="KW-0819">tRNA processing</keyword>
<keyword evidence="12" id="KW-0699">rRNA-binding</keyword>
<evidence type="ECO:0000256" key="4">
    <source>
        <dbReference type="ARBA" id="ARBA00017719"/>
    </source>
</evidence>
<evidence type="ECO:0000256" key="10">
    <source>
        <dbReference type="ARBA" id="ARBA00022722"/>
    </source>
</evidence>
<evidence type="ECO:0000256" key="14">
    <source>
        <dbReference type="ARBA" id="ARBA00022801"/>
    </source>
</evidence>
<dbReference type="PROSITE" id="PS50126">
    <property type="entry name" value="S1"/>
    <property type="match status" value="1"/>
</dbReference>
<evidence type="ECO:0000256" key="6">
    <source>
        <dbReference type="ARBA" id="ARBA00022490"/>
    </source>
</evidence>
<feature type="domain" description="S1 motif" evidence="19">
    <location>
        <begin position="33"/>
        <end position="127"/>
    </location>
</feature>
<keyword evidence="16" id="KW-0694">RNA-binding</keyword>
<dbReference type="InterPro" id="IPR012340">
    <property type="entry name" value="NA-bd_OB-fold"/>
</dbReference>
<dbReference type="EMBL" id="UINC01001102">
    <property type="protein sequence ID" value="SUZ70807.1"/>
    <property type="molecule type" value="Genomic_DNA"/>
</dbReference>
<keyword evidence="14" id="KW-0378">Hydrolase</keyword>
<dbReference type="Pfam" id="PF00575">
    <property type="entry name" value="S1"/>
    <property type="match status" value="1"/>
</dbReference>
<comment type="similarity">
    <text evidence="3">Belongs to the RNase E/G family. RNase G subfamily.</text>
</comment>
<sequence>VSATAHESWVALMEDEQLVEMMLDRADRGKMLGDIYLGTVEAVLPGIQAAFVDIGTGKAGFLHVSDLEVGDDDDENGGGGGRRRRDRKYPPIQDSIKKGQPIIVQVTKEPISTKGPRLTAEISLPGRFLVYMPGSSRVGVSRKIEDREERARLRKLAKGVLPKDQGGIIVRTVSEELNQETFQKDFKRLSSKWRKILKKREGMKAPSPLHREAKLISGVIRDLFSSRFESITVDNKAVHSEILQYVKSVAPELKERVQLYTGSESIFDKYGVEEEFQSTLQKKAMLHSGGHIVIEPTEALVSIDVNTGRYKGKKDPESTILKTNLEATREIARQLRLRDMGGIIVCDFIDMESQRNRDKVLNELRTHLARDRARTKAFEISNLGLVEMTRQRVRPSLFQTLTDACDHCEGTGRVYTPATVVRQIERSIRRVSVKGAEKKLLIRMHPEVALQIMENEPDFIRNLRQMTSLKLDMSDDPLLREDEFRILSGNAQTDVTSTYAAA</sequence>
<evidence type="ECO:0000256" key="12">
    <source>
        <dbReference type="ARBA" id="ARBA00022730"/>
    </source>
</evidence>
<evidence type="ECO:0000256" key="8">
    <source>
        <dbReference type="ARBA" id="ARBA00022552"/>
    </source>
</evidence>
<evidence type="ECO:0000259" key="19">
    <source>
        <dbReference type="PROSITE" id="PS50126"/>
    </source>
</evidence>
<evidence type="ECO:0000256" key="9">
    <source>
        <dbReference type="ARBA" id="ARBA00022694"/>
    </source>
</evidence>
<evidence type="ECO:0000256" key="5">
    <source>
        <dbReference type="ARBA" id="ARBA00022475"/>
    </source>
</evidence>
<evidence type="ECO:0000256" key="1">
    <source>
        <dbReference type="ARBA" id="ARBA00001946"/>
    </source>
</evidence>
<keyword evidence="8" id="KW-0698">rRNA processing</keyword>
<evidence type="ECO:0000256" key="18">
    <source>
        <dbReference type="SAM" id="MobiDB-lite"/>
    </source>
</evidence>
<dbReference type="InterPro" id="IPR019307">
    <property type="entry name" value="RNA-bd_AU-1/RNase_E/G"/>
</dbReference>
<reference evidence="20" key="1">
    <citation type="submission" date="2018-05" db="EMBL/GenBank/DDBJ databases">
        <authorList>
            <person name="Lanie J.A."/>
            <person name="Ng W.-L."/>
            <person name="Kazmierczak K.M."/>
            <person name="Andrzejewski T.M."/>
            <person name="Davidsen T.M."/>
            <person name="Wayne K.J."/>
            <person name="Tettelin H."/>
            <person name="Glass J.I."/>
            <person name="Rusch D."/>
            <person name="Podicherti R."/>
            <person name="Tsui H.-C.T."/>
            <person name="Winkler M.E."/>
        </authorList>
    </citation>
    <scope>NUCLEOTIDE SEQUENCE</scope>
</reference>
<dbReference type="GO" id="GO:0019843">
    <property type="term" value="F:rRNA binding"/>
    <property type="evidence" value="ECO:0007669"/>
    <property type="project" value="UniProtKB-KW"/>
</dbReference>
<dbReference type="GO" id="GO:0004519">
    <property type="term" value="F:endonuclease activity"/>
    <property type="evidence" value="ECO:0007669"/>
    <property type="project" value="UniProtKB-KW"/>
</dbReference>
<dbReference type="CDD" id="cd04453">
    <property type="entry name" value="S1_RNase_E"/>
    <property type="match status" value="1"/>
</dbReference>
<dbReference type="GO" id="GO:0046872">
    <property type="term" value="F:metal ion binding"/>
    <property type="evidence" value="ECO:0007669"/>
    <property type="project" value="UniProtKB-KW"/>
</dbReference>
<gene>
    <name evidence="20" type="ORF">METZ01_LOCUS23661</name>
</gene>
<dbReference type="SUPFAM" id="SSF50249">
    <property type="entry name" value="Nucleic acid-binding proteins"/>
    <property type="match status" value="1"/>
</dbReference>
<dbReference type="InterPro" id="IPR004659">
    <property type="entry name" value="RNase_E/G"/>
</dbReference>
<evidence type="ECO:0000256" key="15">
    <source>
        <dbReference type="ARBA" id="ARBA00022842"/>
    </source>
</evidence>
<evidence type="ECO:0000256" key="16">
    <source>
        <dbReference type="ARBA" id="ARBA00022884"/>
    </source>
</evidence>
<evidence type="ECO:0000256" key="2">
    <source>
        <dbReference type="ARBA" id="ARBA00004496"/>
    </source>
</evidence>
<feature type="region of interest" description="Disordered" evidence="18">
    <location>
        <begin position="68"/>
        <end position="94"/>
    </location>
</feature>
<proteinExistence type="inferred from homology"/>
<keyword evidence="11" id="KW-0479">Metal-binding</keyword>
<keyword evidence="5" id="KW-1003">Cell membrane</keyword>
<dbReference type="NCBIfam" id="TIGR00757">
    <property type="entry name" value="RNaseEG"/>
    <property type="match status" value="1"/>
</dbReference>
<accession>A0A381PXS8</accession>
<keyword evidence="15" id="KW-0460">Magnesium</keyword>
<keyword evidence="17" id="KW-0472">Membrane</keyword>
<keyword evidence="6" id="KW-0963">Cytoplasm</keyword>
<organism evidence="20">
    <name type="scientific">marine metagenome</name>
    <dbReference type="NCBI Taxonomy" id="408172"/>
    <lineage>
        <taxon>unclassified sequences</taxon>
        <taxon>metagenomes</taxon>
        <taxon>ecological metagenomes</taxon>
    </lineage>
</organism>
<dbReference type="Pfam" id="PF20833">
    <property type="entry name" value="RNase_E_G_Thio"/>
    <property type="match status" value="1"/>
</dbReference>
<dbReference type="GO" id="GO:0005737">
    <property type="term" value="C:cytoplasm"/>
    <property type="evidence" value="ECO:0007669"/>
    <property type="project" value="UniProtKB-SubCell"/>
</dbReference>
<dbReference type="InterPro" id="IPR048583">
    <property type="entry name" value="RNase_E_G_thioredoxin-like"/>
</dbReference>
<keyword evidence="7" id="KW-0997">Cell inner membrane</keyword>
<protein>
    <recommendedName>
        <fullName evidence="4">Ribonuclease G</fullName>
    </recommendedName>
</protein>
<dbReference type="InterPro" id="IPR003029">
    <property type="entry name" value="S1_domain"/>
</dbReference>
<dbReference type="PANTHER" id="PTHR30001">
    <property type="entry name" value="RIBONUCLEASE"/>
    <property type="match status" value="1"/>
</dbReference>